<protein>
    <submittedName>
        <fullName evidence="3">FAM72 protein</fullName>
    </submittedName>
</protein>
<proteinExistence type="inferred from homology"/>
<comment type="similarity">
    <text evidence="1">Belongs to the FAM72 family.</text>
</comment>
<dbReference type="Pfam" id="PF14976">
    <property type="entry name" value="YPEH2ZP"/>
    <property type="match status" value="1"/>
</dbReference>
<sequence length="416" mass="45439">MPTQISNPRTYADLHRPPRDPPFVHALYDNSLNPSFNASTSSSAMLGYLAHGHHHQLAPFPSNPYPSPPPPPIHHKVWILDCKSCGNFVTNRGMKAVLLLRPNVSLYSSDALPVNCSAYTSDPDALRPRASCRPSPSHVPPRTCECLTQTLCCHGCGATIGYMIVIPCARCTSSITATNRATNGHRFVFHSSEVVATERHYIADEPGVIPFEPISILECQDISTPLPAYSPIHASRPDLHMTYRTQDYAFRSRSSSPASLSDYLPTPPLEFADPSFASTHPDSFPFPRDYSPPESHSSFYSQHFVPPRSRPSPVSVAPQFIYHLTGRPTSAASPPPIASAAPPLVYSYFSSDCPAEHKEPPSPRKLQPGDILFWHHLVKSGEIPGVQDDARARSKHPSPSAAAGNGRIAATLSFSR</sequence>
<keyword evidence="4" id="KW-1185">Reference proteome</keyword>
<dbReference type="PANTHER" id="PTHR31841:SF1">
    <property type="entry name" value="PROTEIN FAM72A-RELATED"/>
    <property type="match status" value="1"/>
</dbReference>
<dbReference type="Proteomes" id="UP001063166">
    <property type="component" value="Unassembled WGS sequence"/>
</dbReference>
<dbReference type="GO" id="GO:0005829">
    <property type="term" value="C:cytosol"/>
    <property type="evidence" value="ECO:0007669"/>
    <property type="project" value="TreeGrafter"/>
</dbReference>
<dbReference type="InterPro" id="IPR026768">
    <property type="entry name" value="YPEH2ZP"/>
</dbReference>
<comment type="caution">
    <text evidence="3">The sequence shown here is derived from an EMBL/GenBank/DDBJ whole genome shotgun (WGS) entry which is preliminary data.</text>
</comment>
<dbReference type="OrthoDB" id="2526683at2759"/>
<dbReference type="AlphaFoldDB" id="A0A9P3UK09"/>
<organism evidence="3 4">
    <name type="scientific">Lyophyllum shimeji</name>
    <name type="common">Hon-shimeji</name>
    <name type="synonym">Tricholoma shimeji</name>
    <dbReference type="NCBI Taxonomy" id="47721"/>
    <lineage>
        <taxon>Eukaryota</taxon>
        <taxon>Fungi</taxon>
        <taxon>Dikarya</taxon>
        <taxon>Basidiomycota</taxon>
        <taxon>Agaricomycotina</taxon>
        <taxon>Agaricomycetes</taxon>
        <taxon>Agaricomycetidae</taxon>
        <taxon>Agaricales</taxon>
        <taxon>Tricholomatineae</taxon>
        <taxon>Lyophyllaceae</taxon>
        <taxon>Lyophyllum</taxon>
    </lineage>
</organism>
<gene>
    <name evidence="3" type="ORF">LshimejAT787_0405750</name>
</gene>
<evidence type="ECO:0000256" key="1">
    <source>
        <dbReference type="ARBA" id="ARBA00006888"/>
    </source>
</evidence>
<reference evidence="3" key="1">
    <citation type="submission" date="2022-07" db="EMBL/GenBank/DDBJ databases">
        <title>The genome of Lyophyllum shimeji provides insight into the initial evolution of ectomycorrhizal fungal genome.</title>
        <authorList>
            <person name="Kobayashi Y."/>
            <person name="Shibata T."/>
            <person name="Hirakawa H."/>
            <person name="Shigenobu S."/>
            <person name="Nishiyama T."/>
            <person name="Yamada A."/>
            <person name="Hasebe M."/>
            <person name="Kawaguchi M."/>
        </authorList>
    </citation>
    <scope>NUCLEOTIDE SEQUENCE</scope>
    <source>
        <strain evidence="3">AT787</strain>
    </source>
</reference>
<name>A0A9P3UK09_LYOSH</name>
<evidence type="ECO:0000256" key="2">
    <source>
        <dbReference type="SAM" id="MobiDB-lite"/>
    </source>
</evidence>
<accession>A0A9P3UK09</accession>
<evidence type="ECO:0000313" key="4">
    <source>
        <dbReference type="Proteomes" id="UP001063166"/>
    </source>
</evidence>
<dbReference type="PANTHER" id="PTHR31841">
    <property type="entry name" value="PROTEIN FAM72A-RELATED"/>
    <property type="match status" value="1"/>
</dbReference>
<dbReference type="EMBL" id="BRPK01000004">
    <property type="protein sequence ID" value="GLB37524.1"/>
    <property type="molecule type" value="Genomic_DNA"/>
</dbReference>
<evidence type="ECO:0000313" key="3">
    <source>
        <dbReference type="EMBL" id="GLB37524.1"/>
    </source>
</evidence>
<feature type="region of interest" description="Disordered" evidence="2">
    <location>
        <begin position="388"/>
        <end position="416"/>
    </location>
</feature>